<dbReference type="Proteomes" id="UP000823775">
    <property type="component" value="Unassembled WGS sequence"/>
</dbReference>
<feature type="region of interest" description="Disordered" evidence="1">
    <location>
        <begin position="54"/>
        <end position="78"/>
    </location>
</feature>
<evidence type="ECO:0000313" key="3">
    <source>
        <dbReference type="Proteomes" id="UP000823775"/>
    </source>
</evidence>
<proteinExistence type="predicted"/>
<sequence length="78" mass="8370">MYGKHGRSKKGDRKDARGSVCDLRSNLYLGEAQCRSGDADWVIGSTGCRDYALEGSPIGSLSRPNRGTRSSECSLSGE</sequence>
<feature type="compositionally biased region" description="Polar residues" evidence="1">
    <location>
        <begin position="62"/>
        <end position="78"/>
    </location>
</feature>
<evidence type="ECO:0000256" key="1">
    <source>
        <dbReference type="SAM" id="MobiDB-lite"/>
    </source>
</evidence>
<name>A0ABS8S5T2_DATST</name>
<gene>
    <name evidence="2" type="ORF">HAX54_024223</name>
</gene>
<reference evidence="2 3" key="1">
    <citation type="journal article" date="2021" name="BMC Genomics">
        <title>Datura genome reveals duplications of psychoactive alkaloid biosynthetic genes and high mutation rate following tissue culture.</title>
        <authorList>
            <person name="Rajewski A."/>
            <person name="Carter-House D."/>
            <person name="Stajich J."/>
            <person name="Litt A."/>
        </authorList>
    </citation>
    <scope>NUCLEOTIDE SEQUENCE [LARGE SCALE GENOMIC DNA]</scope>
    <source>
        <strain evidence="2">AR-01</strain>
    </source>
</reference>
<organism evidence="2 3">
    <name type="scientific">Datura stramonium</name>
    <name type="common">Jimsonweed</name>
    <name type="synonym">Common thornapple</name>
    <dbReference type="NCBI Taxonomy" id="4076"/>
    <lineage>
        <taxon>Eukaryota</taxon>
        <taxon>Viridiplantae</taxon>
        <taxon>Streptophyta</taxon>
        <taxon>Embryophyta</taxon>
        <taxon>Tracheophyta</taxon>
        <taxon>Spermatophyta</taxon>
        <taxon>Magnoliopsida</taxon>
        <taxon>eudicotyledons</taxon>
        <taxon>Gunneridae</taxon>
        <taxon>Pentapetalae</taxon>
        <taxon>asterids</taxon>
        <taxon>lamiids</taxon>
        <taxon>Solanales</taxon>
        <taxon>Solanaceae</taxon>
        <taxon>Solanoideae</taxon>
        <taxon>Datureae</taxon>
        <taxon>Datura</taxon>
    </lineage>
</organism>
<protein>
    <submittedName>
        <fullName evidence="2">Uncharacterized protein</fullName>
    </submittedName>
</protein>
<evidence type="ECO:0000313" key="2">
    <source>
        <dbReference type="EMBL" id="MCD7454292.1"/>
    </source>
</evidence>
<keyword evidence="3" id="KW-1185">Reference proteome</keyword>
<comment type="caution">
    <text evidence="2">The sequence shown here is derived from an EMBL/GenBank/DDBJ whole genome shotgun (WGS) entry which is preliminary data.</text>
</comment>
<dbReference type="EMBL" id="JACEIK010000295">
    <property type="protein sequence ID" value="MCD7454292.1"/>
    <property type="molecule type" value="Genomic_DNA"/>
</dbReference>
<accession>A0ABS8S5T2</accession>